<organism evidence="3 4">
    <name type="scientific">Paenibacillus ginsengarvi</name>
    <dbReference type="NCBI Taxonomy" id="400777"/>
    <lineage>
        <taxon>Bacteria</taxon>
        <taxon>Bacillati</taxon>
        <taxon>Bacillota</taxon>
        <taxon>Bacilli</taxon>
        <taxon>Bacillales</taxon>
        <taxon>Paenibacillaceae</taxon>
        <taxon>Paenibacillus</taxon>
    </lineage>
</organism>
<accession>A0A3B0CBL2</accession>
<evidence type="ECO:0000313" key="3">
    <source>
        <dbReference type="EMBL" id="RKN82008.1"/>
    </source>
</evidence>
<evidence type="ECO:0008006" key="5">
    <source>
        <dbReference type="Google" id="ProtNLM"/>
    </source>
</evidence>
<protein>
    <recommendedName>
        <fullName evidence="5">Arylamine N-acetyltransferase</fullName>
    </recommendedName>
</protein>
<dbReference type="InterPro" id="IPR053710">
    <property type="entry name" value="Arylamine_NAT_domain_sf"/>
</dbReference>
<dbReference type="RefSeq" id="WP_120748762.1">
    <property type="nucleotide sequence ID" value="NZ_RBAH01000013.1"/>
</dbReference>
<comment type="similarity">
    <text evidence="1 2">Belongs to the arylamine N-acetyltransferase family.</text>
</comment>
<gene>
    <name evidence="3" type="ORF">D7M11_18715</name>
</gene>
<dbReference type="PANTHER" id="PTHR11786">
    <property type="entry name" value="N-HYDROXYARYLAMINE O-ACETYLTRANSFERASE"/>
    <property type="match status" value="1"/>
</dbReference>
<evidence type="ECO:0000256" key="2">
    <source>
        <dbReference type="RuleBase" id="RU003452"/>
    </source>
</evidence>
<evidence type="ECO:0000256" key="1">
    <source>
        <dbReference type="ARBA" id="ARBA00006547"/>
    </source>
</evidence>
<dbReference type="InterPro" id="IPR038765">
    <property type="entry name" value="Papain-like_cys_pep_sf"/>
</dbReference>
<comment type="caution">
    <text evidence="3">The sequence shown here is derived from an EMBL/GenBank/DDBJ whole genome shotgun (WGS) entry which is preliminary data.</text>
</comment>
<keyword evidence="4" id="KW-1185">Reference proteome</keyword>
<proteinExistence type="inferred from homology"/>
<sequence length="273" mass="31732">MLTATLRNRYLDHLQTLEQPPSLDYLRKLIKLHLGRFPFENLSKFHYYTHKGQKGLEWLPDMELFLDNCVSRGMGGNCYILNSHFGALLESLGFQVELVRATGGNTHLALRVTIDKQMYYVDVGYGAPLLEPLVLEEQPRFSRLGEEIEITRLGPGRFIIDRRAGGQSFVTKTIEWEPVRLDDFEEVITDSLRDRDDNPFMRRIVVTLLQEDRAYSVMNNKLFVKTNERTEVHEYTKQSDWIAMMKSTYGLDEEALRSSVDFVAERGVKLFDR</sequence>
<dbReference type="PRINTS" id="PR01543">
    <property type="entry name" value="ANATRNSFRASE"/>
</dbReference>
<dbReference type="GO" id="GO:0016407">
    <property type="term" value="F:acetyltransferase activity"/>
    <property type="evidence" value="ECO:0007669"/>
    <property type="project" value="InterPro"/>
</dbReference>
<name>A0A3B0CBL2_9BACL</name>
<reference evidence="3 4" key="1">
    <citation type="journal article" date="2007" name="Int. J. Syst. Evol. Microbiol.">
        <title>Paenibacillus ginsengarvi sp. nov., isolated from soil from ginseng cultivation.</title>
        <authorList>
            <person name="Yoon M.H."/>
            <person name="Ten L.N."/>
            <person name="Im W.T."/>
        </authorList>
    </citation>
    <scope>NUCLEOTIDE SEQUENCE [LARGE SCALE GENOMIC DNA]</scope>
    <source>
        <strain evidence="3 4">KCTC 13059</strain>
    </source>
</reference>
<evidence type="ECO:0000313" key="4">
    <source>
        <dbReference type="Proteomes" id="UP000282311"/>
    </source>
</evidence>
<dbReference type="EMBL" id="RBAH01000013">
    <property type="protein sequence ID" value="RKN82008.1"/>
    <property type="molecule type" value="Genomic_DNA"/>
</dbReference>
<dbReference type="Proteomes" id="UP000282311">
    <property type="component" value="Unassembled WGS sequence"/>
</dbReference>
<dbReference type="OrthoDB" id="2845539at2"/>
<dbReference type="InterPro" id="IPR001447">
    <property type="entry name" value="Arylamine_N-AcTrfase"/>
</dbReference>
<dbReference type="SUPFAM" id="SSF54001">
    <property type="entry name" value="Cysteine proteinases"/>
    <property type="match status" value="1"/>
</dbReference>
<dbReference type="Pfam" id="PF00797">
    <property type="entry name" value="Acetyltransf_2"/>
    <property type="match status" value="1"/>
</dbReference>
<dbReference type="AlphaFoldDB" id="A0A3B0CBL2"/>
<dbReference type="PANTHER" id="PTHR11786:SF0">
    <property type="entry name" value="ARYLAMINE N-ACETYLTRANSFERASE 4-RELATED"/>
    <property type="match status" value="1"/>
</dbReference>
<dbReference type="Gene3D" id="3.30.2140.20">
    <property type="match status" value="1"/>
</dbReference>